<proteinExistence type="predicted"/>
<dbReference type="Proteomes" id="UP000253728">
    <property type="component" value="Unassembled WGS sequence"/>
</dbReference>
<reference evidence="2 3" key="1">
    <citation type="submission" date="2018-06" db="EMBL/GenBank/DDBJ databases">
        <authorList>
            <consortium name="Pathogen Informatics"/>
            <person name="Doyle S."/>
        </authorList>
    </citation>
    <scope>NUCLEOTIDE SEQUENCE [LARGE SCALE GENOMIC DNA]</scope>
    <source>
        <strain evidence="2 3">NCTC5908</strain>
    </source>
</reference>
<accession>A0A336N6N5</accession>
<dbReference type="InterPro" id="IPR044250">
    <property type="entry name" value="MenF-like"/>
</dbReference>
<protein>
    <submittedName>
        <fullName evidence="2">Menaquinone-specific isochorismate synthase</fullName>
        <ecNumber evidence="2">5.4.4.2</ecNumber>
    </submittedName>
</protein>
<dbReference type="STRING" id="732.ADJ80_04490"/>
<sequence length="187" mass="20897">MAEDEQGCFLGSTPERLYARQARQLNTEALAGTALVSDNPEHNRAQADWLLQDEKNIYENQLVADGICTNLQPFVDKISVGNVGLKPLRQVQHLRREITALLKAECSDKDCLLAIHPTAAVAGLPQQKAKVLLRQIENYDRGWYAGTLGFFDHQQAEFCVTIRSAQLEENKIRILPALVLLKGLFPC</sequence>
<name>A0A336N6N5_AGGAP</name>
<dbReference type="AlphaFoldDB" id="A0A336N6N5"/>
<dbReference type="InterPro" id="IPR015890">
    <property type="entry name" value="Chorismate_C"/>
</dbReference>
<keyword evidence="2" id="KW-0413">Isomerase</keyword>
<dbReference type="Gene3D" id="3.60.120.10">
    <property type="entry name" value="Anthranilate synthase"/>
    <property type="match status" value="1"/>
</dbReference>
<dbReference type="EC" id="5.4.4.2" evidence="2"/>
<dbReference type="GO" id="GO:0008909">
    <property type="term" value="F:isochorismate synthase activity"/>
    <property type="evidence" value="ECO:0007669"/>
    <property type="project" value="UniProtKB-EC"/>
</dbReference>
<dbReference type="PANTHER" id="PTHR47253">
    <property type="match status" value="1"/>
</dbReference>
<evidence type="ECO:0000313" key="3">
    <source>
        <dbReference type="Proteomes" id="UP000253728"/>
    </source>
</evidence>
<evidence type="ECO:0000259" key="1">
    <source>
        <dbReference type="Pfam" id="PF00425"/>
    </source>
</evidence>
<organism evidence="2 3">
    <name type="scientific">Aggregatibacter aphrophilus</name>
    <name type="common">Haemophilus aphrophilus</name>
    <dbReference type="NCBI Taxonomy" id="732"/>
    <lineage>
        <taxon>Bacteria</taxon>
        <taxon>Pseudomonadati</taxon>
        <taxon>Pseudomonadota</taxon>
        <taxon>Gammaproteobacteria</taxon>
        <taxon>Pasteurellales</taxon>
        <taxon>Pasteurellaceae</taxon>
        <taxon>Aggregatibacter</taxon>
    </lineage>
</organism>
<feature type="domain" description="Chorismate-utilising enzyme C-terminal" evidence="1">
    <location>
        <begin position="5"/>
        <end position="174"/>
    </location>
</feature>
<dbReference type="EMBL" id="UFSP01000003">
    <property type="protein sequence ID" value="SSZ30107.1"/>
    <property type="molecule type" value="Genomic_DNA"/>
</dbReference>
<dbReference type="InterPro" id="IPR005801">
    <property type="entry name" value="ADC_synthase"/>
</dbReference>
<dbReference type="SUPFAM" id="SSF56322">
    <property type="entry name" value="ADC synthase"/>
    <property type="match status" value="1"/>
</dbReference>
<dbReference type="GO" id="GO:0009234">
    <property type="term" value="P:menaquinone biosynthetic process"/>
    <property type="evidence" value="ECO:0007669"/>
    <property type="project" value="TreeGrafter"/>
</dbReference>
<evidence type="ECO:0000313" key="2">
    <source>
        <dbReference type="EMBL" id="SSZ30107.1"/>
    </source>
</evidence>
<gene>
    <name evidence="2" type="primary">menF</name>
    <name evidence="2" type="ORF">NCTC5908_01927</name>
</gene>
<dbReference type="PANTHER" id="PTHR47253:SF4">
    <property type="entry name" value="ISOCHORISMATE SYNTHASE 2, CHLOROPLASTIC"/>
    <property type="match status" value="1"/>
</dbReference>
<dbReference type="Pfam" id="PF00425">
    <property type="entry name" value="Chorismate_bind"/>
    <property type="match status" value="1"/>
</dbReference>